<dbReference type="InterPro" id="IPR008490">
    <property type="entry name" value="Transposase_InsH_N"/>
</dbReference>
<dbReference type="EMBL" id="CP036150">
    <property type="protein sequence ID" value="QEN08193.1"/>
    <property type="molecule type" value="Genomic_DNA"/>
</dbReference>
<feature type="domain" description="Transposase InsH N-terminal" evidence="1">
    <location>
        <begin position="19"/>
        <end position="111"/>
    </location>
</feature>
<dbReference type="PANTHER" id="PTHR33408">
    <property type="entry name" value="TRANSPOSASE"/>
    <property type="match status" value="1"/>
</dbReference>
<dbReference type="OrthoDB" id="546286at2"/>
<dbReference type="KEGG" id="ock:EXM22_09410"/>
<dbReference type="InterPro" id="IPR025668">
    <property type="entry name" value="Tnp_DDE_dom"/>
</dbReference>
<feature type="domain" description="Transposase DDE" evidence="2">
    <location>
        <begin position="376"/>
        <end position="507"/>
    </location>
</feature>
<keyword evidence="4" id="KW-1185">Reference proteome</keyword>
<dbReference type="Proteomes" id="UP000324209">
    <property type="component" value="Chromosome"/>
</dbReference>
<dbReference type="RefSeq" id="WP_149486273.1">
    <property type="nucleotide sequence ID" value="NZ_CP036150.1"/>
</dbReference>
<dbReference type="Pfam" id="PF13751">
    <property type="entry name" value="DDE_Tnp_1_6"/>
    <property type="match status" value="1"/>
</dbReference>
<protein>
    <submittedName>
        <fullName evidence="3">IS1182 family transposase</fullName>
    </submittedName>
</protein>
<gene>
    <name evidence="3" type="ORF">EXM22_09410</name>
</gene>
<evidence type="ECO:0000313" key="4">
    <source>
        <dbReference type="Proteomes" id="UP000324209"/>
    </source>
</evidence>
<proteinExistence type="predicted"/>
<evidence type="ECO:0000313" key="3">
    <source>
        <dbReference type="EMBL" id="QEN08193.1"/>
    </source>
</evidence>
<reference evidence="3 4" key="1">
    <citation type="submission" date="2019-02" db="EMBL/GenBank/DDBJ databases">
        <title>Complete Genome Sequence and Methylome Analysis of free living Spirochaetas.</title>
        <authorList>
            <person name="Fomenkov A."/>
            <person name="Dubinina G."/>
            <person name="Leshcheva N."/>
            <person name="Mikheeva N."/>
            <person name="Grabovich M."/>
            <person name="Vincze T."/>
            <person name="Roberts R.J."/>
        </authorList>
    </citation>
    <scope>NUCLEOTIDE SEQUENCE [LARGE SCALE GENOMIC DNA]</scope>
    <source>
        <strain evidence="3 4">K2</strain>
    </source>
</reference>
<evidence type="ECO:0000259" key="2">
    <source>
        <dbReference type="Pfam" id="PF13751"/>
    </source>
</evidence>
<organism evidence="3 4">
    <name type="scientific">Oceanispirochaeta crateris</name>
    <dbReference type="NCBI Taxonomy" id="2518645"/>
    <lineage>
        <taxon>Bacteria</taxon>
        <taxon>Pseudomonadati</taxon>
        <taxon>Spirochaetota</taxon>
        <taxon>Spirochaetia</taxon>
        <taxon>Spirochaetales</taxon>
        <taxon>Spirochaetaceae</taxon>
        <taxon>Oceanispirochaeta</taxon>
    </lineage>
</organism>
<dbReference type="AlphaFoldDB" id="A0A5C1QJ65"/>
<dbReference type="Pfam" id="PF05598">
    <property type="entry name" value="DUF772"/>
    <property type="match status" value="1"/>
</dbReference>
<name>A0A5C1QJ65_9SPIO</name>
<accession>A0A5C1QJ65</accession>
<evidence type="ECO:0000259" key="1">
    <source>
        <dbReference type="Pfam" id="PF05598"/>
    </source>
</evidence>
<sequence length="512" mass="58406">MEKYKDYSYEQTLMIPVSFEKQILPGTFEYTLCHLIDHQIDLSIFANRYENDYTGAPAYDPAILLKIILYAYSKGINSSRKIAHLCNENIVCMALAADTRPHFTTIADFISTRHAECAELFTMIISVCYTQGLIGKNMFAIDGCKISSNCSKEWSGTKAELLAKTKKIERSVNYLVAKHKSTDRSWDDQKQREKEEKAIKKLKAQSDKIFDFLESNVERMGSQKKPIKSNIIDNESAKMSTGHGVLQGYNGIAAVDDKNQLIVWAEAFGDINESGHLPEILEGIDKTCKKANIDDDIYETVTITADTGFHNKKNMDLIHDKKIDAYIPDNQFRKRNVTFQDAGKYKKKVQNWKPEKGKHYFSPEDFFMDTVTNKLICPAGHPMWLKSPNFKSSDGRYVGQSYQGYIHLCKDCALRSKCIRKKSTKSRQVAILKEVPDGKGNNPVEVMKNKIDTPYGRSVYSKRMSTVEPVFGHIAVIKKLNRFTLRGKQKVNTQWLLYCMVHNIGKIKIECV</sequence>